<dbReference type="PANTHER" id="PTHR43134:SF1">
    <property type="entry name" value="SIGNAL RECOGNITION PARTICLE RECEPTOR SUBUNIT ALPHA"/>
    <property type="match status" value="1"/>
</dbReference>
<name>A0A916YEX3_9HYPH</name>
<evidence type="ECO:0000313" key="13">
    <source>
        <dbReference type="EMBL" id="GGD41941.1"/>
    </source>
</evidence>
<dbReference type="Pfam" id="PF02881">
    <property type="entry name" value="SRP54_N"/>
    <property type="match status" value="1"/>
</dbReference>
<proteinExistence type="inferred from homology"/>
<evidence type="ECO:0000256" key="11">
    <source>
        <dbReference type="SAM" id="MobiDB-lite"/>
    </source>
</evidence>
<evidence type="ECO:0000256" key="8">
    <source>
        <dbReference type="ARBA" id="ARBA00023170"/>
    </source>
</evidence>
<dbReference type="GO" id="GO:0006614">
    <property type="term" value="P:SRP-dependent cotranslational protein targeting to membrane"/>
    <property type="evidence" value="ECO:0007669"/>
    <property type="project" value="InterPro"/>
</dbReference>
<dbReference type="InterPro" id="IPR036225">
    <property type="entry name" value="SRP/SRP_N"/>
</dbReference>
<dbReference type="CDD" id="cd17874">
    <property type="entry name" value="FtsY"/>
    <property type="match status" value="1"/>
</dbReference>
<evidence type="ECO:0000256" key="6">
    <source>
        <dbReference type="ARBA" id="ARBA00023134"/>
    </source>
</evidence>
<dbReference type="InterPro" id="IPR027417">
    <property type="entry name" value="P-loop_NTPase"/>
</dbReference>
<evidence type="ECO:0000256" key="10">
    <source>
        <dbReference type="HAMAP-Rule" id="MF_00920"/>
    </source>
</evidence>
<dbReference type="GO" id="GO:0005047">
    <property type="term" value="F:signal recognition particle binding"/>
    <property type="evidence" value="ECO:0007669"/>
    <property type="project" value="TreeGrafter"/>
</dbReference>
<dbReference type="FunFam" id="3.40.50.300:FF:000053">
    <property type="entry name" value="Signal recognition particle receptor FtsY"/>
    <property type="match status" value="1"/>
</dbReference>
<evidence type="ECO:0000256" key="3">
    <source>
        <dbReference type="ARBA" id="ARBA00022490"/>
    </source>
</evidence>
<feature type="region of interest" description="Disordered" evidence="11">
    <location>
        <begin position="18"/>
        <end position="103"/>
    </location>
</feature>
<comment type="subunit">
    <text evidence="10">Part of the signal recognition particle protein translocation system, which is composed of SRP and FtsY. SRP is a ribonucleoprotein composed of Ffh and a 4.5S RNA molecule.</text>
</comment>
<dbReference type="GO" id="GO:0005737">
    <property type="term" value="C:cytoplasm"/>
    <property type="evidence" value="ECO:0007669"/>
    <property type="project" value="UniProtKB-SubCell"/>
</dbReference>
<keyword evidence="2 10" id="KW-1003">Cell membrane</keyword>
<dbReference type="Proteomes" id="UP000613160">
    <property type="component" value="Unassembled WGS sequence"/>
</dbReference>
<feature type="binding site" evidence="10">
    <location>
        <begin position="523"/>
        <end position="526"/>
    </location>
    <ligand>
        <name>GTP</name>
        <dbReference type="ChEBI" id="CHEBI:37565"/>
    </ligand>
</feature>
<dbReference type="HAMAP" id="MF_00920">
    <property type="entry name" value="FtsY"/>
    <property type="match status" value="1"/>
</dbReference>
<dbReference type="Gene3D" id="1.20.120.140">
    <property type="entry name" value="Signal recognition particle SRP54, nucleotide-binding domain"/>
    <property type="match status" value="1"/>
</dbReference>
<dbReference type="Gene3D" id="3.40.50.300">
    <property type="entry name" value="P-loop containing nucleotide triphosphate hydrolases"/>
    <property type="match status" value="1"/>
</dbReference>
<keyword evidence="8 10" id="KW-0675">Receptor</keyword>
<evidence type="ECO:0000256" key="2">
    <source>
        <dbReference type="ARBA" id="ARBA00022475"/>
    </source>
</evidence>
<dbReference type="InterPro" id="IPR013822">
    <property type="entry name" value="Signal_recog_particl_SRP54_hlx"/>
</dbReference>
<evidence type="ECO:0000256" key="5">
    <source>
        <dbReference type="ARBA" id="ARBA00022801"/>
    </source>
</evidence>
<dbReference type="Pfam" id="PF00448">
    <property type="entry name" value="SRP54"/>
    <property type="match status" value="1"/>
</dbReference>
<dbReference type="GO" id="GO:0005886">
    <property type="term" value="C:plasma membrane"/>
    <property type="evidence" value="ECO:0007669"/>
    <property type="project" value="UniProtKB-SubCell"/>
</dbReference>
<dbReference type="PROSITE" id="PS00300">
    <property type="entry name" value="SRP54"/>
    <property type="match status" value="1"/>
</dbReference>
<keyword evidence="4 10" id="KW-0547">Nucleotide-binding</keyword>
<evidence type="ECO:0000256" key="7">
    <source>
        <dbReference type="ARBA" id="ARBA00023136"/>
    </source>
</evidence>
<evidence type="ECO:0000313" key="14">
    <source>
        <dbReference type="Proteomes" id="UP000613160"/>
    </source>
</evidence>
<evidence type="ECO:0000259" key="12">
    <source>
        <dbReference type="PROSITE" id="PS00300"/>
    </source>
</evidence>
<keyword evidence="7 10" id="KW-0472">Membrane</keyword>
<comment type="similarity">
    <text evidence="10">Belongs to the GTP-binding SRP family. FtsY subfamily.</text>
</comment>
<dbReference type="InterPro" id="IPR000897">
    <property type="entry name" value="SRP54_GTPase_dom"/>
</dbReference>
<feature type="domain" description="SRP54-type proteins GTP-binding" evidence="12">
    <location>
        <begin position="544"/>
        <end position="557"/>
    </location>
</feature>
<feature type="binding site" evidence="10">
    <location>
        <begin position="377"/>
        <end position="384"/>
    </location>
    <ligand>
        <name>GTP</name>
        <dbReference type="ChEBI" id="CHEBI:37565"/>
    </ligand>
</feature>
<comment type="caution">
    <text evidence="13">The sequence shown here is derived from an EMBL/GenBank/DDBJ whole genome shotgun (WGS) entry which is preliminary data.</text>
</comment>
<comment type="catalytic activity">
    <reaction evidence="9 10">
        <text>GTP + H2O = GDP + phosphate + H(+)</text>
        <dbReference type="Rhea" id="RHEA:19669"/>
        <dbReference type="ChEBI" id="CHEBI:15377"/>
        <dbReference type="ChEBI" id="CHEBI:15378"/>
        <dbReference type="ChEBI" id="CHEBI:37565"/>
        <dbReference type="ChEBI" id="CHEBI:43474"/>
        <dbReference type="ChEBI" id="CHEBI:58189"/>
        <dbReference type="EC" id="3.6.5.4"/>
    </reaction>
</comment>
<evidence type="ECO:0000256" key="1">
    <source>
        <dbReference type="ARBA" id="ARBA00004515"/>
    </source>
</evidence>
<comment type="function">
    <text evidence="10">Involved in targeting and insertion of nascent membrane proteins into the cytoplasmic membrane. Acts as a receptor for the complex formed by the signal recognition particle (SRP) and the ribosome-nascent chain (RNC). Interaction with SRP-RNC leads to the transfer of the RNC complex to the Sec translocase for insertion into the membrane, the hydrolysis of GTP by both Ffh and FtsY, and the dissociation of the SRP-FtsY complex into the individual components.</text>
</comment>
<dbReference type="InterPro" id="IPR004390">
    <property type="entry name" value="SR_rcpt_FtsY"/>
</dbReference>
<keyword evidence="5 10" id="KW-0378">Hydrolase</keyword>
<dbReference type="PANTHER" id="PTHR43134">
    <property type="entry name" value="SIGNAL RECOGNITION PARTICLE RECEPTOR SUBUNIT ALPHA"/>
    <property type="match status" value="1"/>
</dbReference>
<keyword evidence="14" id="KW-1185">Reference proteome</keyword>
<dbReference type="SMART" id="SM00962">
    <property type="entry name" value="SRP54"/>
    <property type="match status" value="1"/>
</dbReference>
<dbReference type="SMART" id="SM00382">
    <property type="entry name" value="AAA"/>
    <property type="match status" value="1"/>
</dbReference>
<keyword evidence="6 10" id="KW-0342">GTP-binding</keyword>
<feature type="compositionally biased region" description="Low complexity" evidence="11">
    <location>
        <begin position="57"/>
        <end position="76"/>
    </location>
</feature>
<dbReference type="NCBIfam" id="TIGR00064">
    <property type="entry name" value="ftsY"/>
    <property type="match status" value="1"/>
</dbReference>
<dbReference type="GO" id="GO:0005525">
    <property type="term" value="F:GTP binding"/>
    <property type="evidence" value="ECO:0007669"/>
    <property type="project" value="UniProtKB-UniRule"/>
</dbReference>
<dbReference type="SUPFAM" id="SSF52540">
    <property type="entry name" value="P-loop containing nucleoside triphosphate hydrolases"/>
    <property type="match status" value="1"/>
</dbReference>
<feature type="compositionally biased region" description="Basic and acidic residues" evidence="11">
    <location>
        <begin position="77"/>
        <end position="89"/>
    </location>
</feature>
<feature type="region of interest" description="Disordered" evidence="11">
    <location>
        <begin position="147"/>
        <end position="203"/>
    </location>
</feature>
<evidence type="ECO:0000256" key="9">
    <source>
        <dbReference type="ARBA" id="ARBA00048027"/>
    </source>
</evidence>
<keyword evidence="3 10" id="KW-0963">Cytoplasm</keyword>
<gene>
    <name evidence="10 13" type="primary">ftsY</name>
    <name evidence="13" type="ORF">GCM10011335_50810</name>
</gene>
<dbReference type="GO" id="GO:0003924">
    <property type="term" value="F:GTPase activity"/>
    <property type="evidence" value="ECO:0007669"/>
    <property type="project" value="UniProtKB-UniRule"/>
</dbReference>
<comment type="subcellular location">
    <subcellularLocation>
        <location evidence="1">Cell inner membrane</location>
        <topology evidence="1">Peripheral membrane protein</topology>
        <orientation evidence="1">Cytoplasmic side</orientation>
    </subcellularLocation>
    <subcellularLocation>
        <location evidence="10">Cell membrane</location>
        <topology evidence="10">Peripheral membrane protein</topology>
        <orientation evidence="10">Cytoplasmic side</orientation>
    </subcellularLocation>
    <subcellularLocation>
        <location evidence="10">Cytoplasm</location>
    </subcellularLocation>
</comment>
<dbReference type="SMART" id="SM00963">
    <property type="entry name" value="SRP54_N"/>
    <property type="match status" value="1"/>
</dbReference>
<accession>A0A916YEX3</accession>
<dbReference type="SUPFAM" id="SSF47364">
    <property type="entry name" value="Domain of the SRP/SRP receptor G-proteins"/>
    <property type="match status" value="1"/>
</dbReference>
<protein>
    <recommendedName>
        <fullName evidence="10">Signal recognition particle receptor FtsY</fullName>
        <shortName evidence="10">SRP receptor</shortName>
        <ecNumber evidence="10">3.6.5.4</ecNumber>
    </recommendedName>
</protein>
<dbReference type="InterPro" id="IPR003593">
    <property type="entry name" value="AAA+_ATPase"/>
</dbReference>
<evidence type="ECO:0000256" key="4">
    <source>
        <dbReference type="ARBA" id="ARBA00022741"/>
    </source>
</evidence>
<dbReference type="AlphaFoldDB" id="A0A916YEX3"/>
<dbReference type="EMBL" id="BMJJ01000019">
    <property type="protein sequence ID" value="GGD41941.1"/>
    <property type="molecule type" value="Genomic_DNA"/>
</dbReference>
<reference evidence="13" key="2">
    <citation type="submission" date="2020-09" db="EMBL/GenBank/DDBJ databases">
        <authorList>
            <person name="Sun Q."/>
            <person name="Zhou Y."/>
        </authorList>
    </citation>
    <scope>NUCLEOTIDE SEQUENCE</scope>
    <source>
        <strain evidence="13">CGMCC 1.15493</strain>
    </source>
</reference>
<organism evidence="13 14">
    <name type="scientific">Aureimonas glaciei</name>
    <dbReference type="NCBI Taxonomy" id="1776957"/>
    <lineage>
        <taxon>Bacteria</taxon>
        <taxon>Pseudomonadati</taxon>
        <taxon>Pseudomonadota</taxon>
        <taxon>Alphaproteobacteria</taxon>
        <taxon>Hyphomicrobiales</taxon>
        <taxon>Aurantimonadaceae</taxon>
        <taxon>Aureimonas</taxon>
    </lineage>
</organism>
<reference evidence="13" key="1">
    <citation type="journal article" date="2014" name="Int. J. Syst. Evol. Microbiol.">
        <title>Complete genome sequence of Corynebacterium casei LMG S-19264T (=DSM 44701T), isolated from a smear-ripened cheese.</title>
        <authorList>
            <consortium name="US DOE Joint Genome Institute (JGI-PGF)"/>
            <person name="Walter F."/>
            <person name="Albersmeier A."/>
            <person name="Kalinowski J."/>
            <person name="Ruckert C."/>
        </authorList>
    </citation>
    <scope>NUCLEOTIDE SEQUENCE</scope>
    <source>
        <strain evidence="13">CGMCC 1.15493</strain>
    </source>
</reference>
<dbReference type="InterPro" id="IPR042101">
    <property type="entry name" value="SRP54_N_sf"/>
</dbReference>
<sequence length="574" mass="59833">MSEKKGFFRRVFSFGAAEDTSPAPAEMLPSETLLPTAEAPAVERPAPDVGATAGESAATVPALPVAADPAAAPVAPMDERASHADHTAAEHALAPGAEDLPEPAELPEPALVVADTPEWLDPDAPEPETDFSWLEADGPVEDVPERTVPVETASDGSPAPVLHEVPGEDSLPLPATLSGDAVAEAEDEPDFSFLDPEAPLPEEPADFSWLEAPVDDEPADEAGSPSDAVASVAAAGIAAATASAAPSSADAGWRLRQVAAPAPAAPAAPKPWLERLREGLARSSGQLSGQITALFTKRRLDEATLQEFEDVLIQADLGVETALRITDRLSEGRFGKEITGSEVRAILADEVEATLRPVAVPLELDLEKKPHVILVVGVNGTGKTTTIGKLAAKLTRGGLKVTLCAGDTFRAAAVEQLKIWGERTGSEVIAKAIGADAAGLAFEAYDAAVANGSDVLIIDTAGRLQNRTELMAELEKIVRVLQRREPDAPHTVLQTLDATTGQNALSQVEIFRNVAGVNGLVMTKLDGTARGGILVAIAAKYRLPVYFIGVGEGIDDLEPFKAREFAMAIAGQTA</sequence>
<dbReference type="EC" id="3.6.5.4" evidence="10"/>
<dbReference type="RefSeq" id="WP_188855241.1">
    <property type="nucleotide sequence ID" value="NZ_BMJJ01000019.1"/>
</dbReference>
<feature type="binding site" evidence="10">
    <location>
        <begin position="459"/>
        <end position="463"/>
    </location>
    <ligand>
        <name>GTP</name>
        <dbReference type="ChEBI" id="CHEBI:37565"/>
    </ligand>
</feature>